<name>K1X1F7_MARBU</name>
<protein>
    <submittedName>
        <fullName evidence="1">Uncharacterized protein</fullName>
    </submittedName>
</protein>
<reference evidence="1 2" key="1">
    <citation type="journal article" date="2012" name="BMC Genomics">
        <title>Sequencing the genome of Marssonina brunnea reveals fungus-poplar co-evolution.</title>
        <authorList>
            <person name="Zhu S."/>
            <person name="Cao Y.-Z."/>
            <person name="Jiang C."/>
            <person name="Tan B.-Y."/>
            <person name="Wang Z."/>
            <person name="Feng S."/>
            <person name="Zhang L."/>
            <person name="Su X.-H."/>
            <person name="Brejova B."/>
            <person name="Vinar T."/>
            <person name="Xu M."/>
            <person name="Wang M.-X."/>
            <person name="Zhang S.-G."/>
            <person name="Huang M.-R."/>
            <person name="Wu R."/>
            <person name="Zhou Y."/>
        </authorList>
    </citation>
    <scope>NUCLEOTIDE SEQUENCE [LARGE SCALE GENOMIC DNA]</scope>
    <source>
        <strain evidence="1 2">MB_m1</strain>
    </source>
</reference>
<dbReference type="HOGENOM" id="CLU_1175637_0_0_1"/>
<dbReference type="InParanoid" id="K1X1F7"/>
<accession>K1X1F7</accession>
<dbReference type="EMBL" id="JH921432">
    <property type="protein sequence ID" value="EKD18857.1"/>
    <property type="molecule type" value="Genomic_DNA"/>
</dbReference>
<gene>
    <name evidence="1" type="ORF">MBM_03099</name>
</gene>
<sequence length="236" mass="25599">MPNSQKDLFRLLQGIKSPATFPSKWQETCAEAPFGGGSCHCAPQTRLAPGIPTSPTASFTSRPTITRTRLLELISQHTSNDDESDDDAADENGAKCDARGPRICKKAMNAARDRSYECSIRRIPWEHGGLNLQVSGKGKALLVFSKLVYCPWASKYAAADPASLDLLRQILAAMDRNNMLLSTLINHMTASDTIPGPVSAPELKTTPGILEDYLGLGNCPSHRKAGAPLLYYVLSR</sequence>
<dbReference type="Proteomes" id="UP000006753">
    <property type="component" value="Unassembled WGS sequence"/>
</dbReference>
<dbReference type="KEGG" id="mbe:MBM_03099"/>
<evidence type="ECO:0000313" key="1">
    <source>
        <dbReference type="EMBL" id="EKD18857.1"/>
    </source>
</evidence>
<organism evidence="1 2">
    <name type="scientific">Marssonina brunnea f. sp. multigermtubi (strain MB_m1)</name>
    <name type="common">Marssonina leaf spot fungus</name>
    <dbReference type="NCBI Taxonomy" id="1072389"/>
    <lineage>
        <taxon>Eukaryota</taxon>
        <taxon>Fungi</taxon>
        <taxon>Dikarya</taxon>
        <taxon>Ascomycota</taxon>
        <taxon>Pezizomycotina</taxon>
        <taxon>Leotiomycetes</taxon>
        <taxon>Helotiales</taxon>
        <taxon>Drepanopezizaceae</taxon>
        <taxon>Drepanopeziza</taxon>
    </lineage>
</organism>
<dbReference type="AlphaFoldDB" id="K1X1F7"/>
<proteinExistence type="predicted"/>
<evidence type="ECO:0000313" key="2">
    <source>
        <dbReference type="Proteomes" id="UP000006753"/>
    </source>
</evidence>
<keyword evidence="2" id="KW-1185">Reference proteome</keyword>